<sequence>MTRVIKFLTDLDDYELAYFAKFKLKTYMPETQSEIEKYIADKGLTEQRIEKLIATNPKRDTENGKIRCPRCSTDKIRYEKVEWINNTGQFGLEDEISSLDGLDGRATYKDQVICNVCGFWIKDPNFEKKKKSFWHYIADGIFDIFTGWH</sequence>
<reference evidence="2 3" key="1">
    <citation type="submission" date="2020-02" db="EMBL/GenBank/DDBJ databases">
        <title>Complete genome sequence of Flavobacteriaceae bacterium.</title>
        <authorList>
            <person name="Kim S.-J."/>
            <person name="Kim Y.-S."/>
            <person name="Kim K.-H."/>
        </authorList>
    </citation>
    <scope>NUCLEOTIDE SEQUENCE [LARGE SCALE GENOMIC DNA]</scope>
    <source>
        <strain evidence="2 3">RR4-40</strain>
    </source>
</reference>
<accession>A0A6G6GJY3</accession>
<dbReference type="RefSeq" id="WP_164678717.1">
    <property type="nucleotide sequence ID" value="NZ_CP049057.1"/>
</dbReference>
<gene>
    <name evidence="1" type="ORF">G5B37_03650</name>
    <name evidence="2" type="ORF">G5B37_03840</name>
</gene>
<dbReference type="AlphaFoldDB" id="A0A6G6GJY3"/>
<name>A0A6G6GJY3_9FLAO</name>
<organism evidence="2 3">
    <name type="scientific">Rasiella rasia</name>
    <dbReference type="NCBI Taxonomy" id="2744027"/>
    <lineage>
        <taxon>Bacteria</taxon>
        <taxon>Pseudomonadati</taxon>
        <taxon>Bacteroidota</taxon>
        <taxon>Flavobacteriia</taxon>
        <taxon>Flavobacteriales</taxon>
        <taxon>Flavobacteriaceae</taxon>
        <taxon>Rasiella</taxon>
    </lineage>
</organism>
<proteinExistence type="predicted"/>
<protein>
    <submittedName>
        <fullName evidence="2">Uncharacterized protein</fullName>
    </submittedName>
</protein>
<evidence type="ECO:0000313" key="1">
    <source>
        <dbReference type="EMBL" id="QIE58686.1"/>
    </source>
</evidence>
<dbReference type="Proteomes" id="UP000505306">
    <property type="component" value="Chromosome"/>
</dbReference>
<evidence type="ECO:0000313" key="2">
    <source>
        <dbReference type="EMBL" id="QIE58723.1"/>
    </source>
</evidence>
<evidence type="ECO:0000313" key="3">
    <source>
        <dbReference type="Proteomes" id="UP000505306"/>
    </source>
</evidence>
<keyword evidence="3" id="KW-1185">Reference proteome</keyword>
<dbReference type="KEGG" id="mgel:G5B37_03840"/>
<dbReference type="KEGG" id="mgel:G5B37_03650"/>
<dbReference type="EMBL" id="CP049057">
    <property type="protein sequence ID" value="QIE58723.1"/>
    <property type="molecule type" value="Genomic_DNA"/>
</dbReference>
<dbReference type="EMBL" id="CP049057">
    <property type="protein sequence ID" value="QIE58686.1"/>
    <property type="molecule type" value="Genomic_DNA"/>
</dbReference>